<evidence type="ECO:0000256" key="1">
    <source>
        <dbReference type="SAM" id="MobiDB-lite"/>
    </source>
</evidence>
<proteinExistence type="predicted"/>
<dbReference type="Proteomes" id="UP001552479">
    <property type="component" value="Unassembled WGS sequence"/>
</dbReference>
<keyword evidence="3" id="KW-1185">Reference proteome</keyword>
<name>A0ABV3IZ57_9ACTN</name>
<comment type="caution">
    <text evidence="2">The sequence shown here is derived from an EMBL/GenBank/DDBJ whole genome shotgun (WGS) entry which is preliminary data.</text>
</comment>
<gene>
    <name evidence="2" type="ORF">AB0L03_19935</name>
</gene>
<dbReference type="InterPro" id="IPR036850">
    <property type="entry name" value="NDK-like_dom_sf"/>
</dbReference>
<dbReference type="EMBL" id="JBFASG010000019">
    <property type="protein sequence ID" value="MEV4925076.1"/>
    <property type="molecule type" value="Genomic_DNA"/>
</dbReference>
<feature type="region of interest" description="Disordered" evidence="1">
    <location>
        <begin position="193"/>
        <end position="225"/>
    </location>
</feature>
<dbReference type="SUPFAM" id="SSF54919">
    <property type="entry name" value="Nucleoside diphosphate kinase, NDK"/>
    <property type="match status" value="1"/>
</dbReference>
<dbReference type="RefSeq" id="WP_366088904.1">
    <property type="nucleotide sequence ID" value="NZ_JBFASG010000019.1"/>
</dbReference>
<evidence type="ECO:0008006" key="4">
    <source>
        <dbReference type="Google" id="ProtNLM"/>
    </source>
</evidence>
<sequence length="225" mass="23796">MPEGRGCDAAPALAGPRWSRLTRLEGKDERLALDLCAREGWASLAQQFGEEGAYGFAERVALMWVRPDAVAAGVARQVLAATETAGFRPLAARPVTVDRCGVRALWAYMCRWATVERLWLLDALVALGPGLLVLWADDTGGEASARLTALKGSNAPGRWAGESLRDAAGSPNRLLTMVHAADEPADVIRELGEVGAGQRPRLPRVGRQEGDGTALPGLGPQAVGP</sequence>
<accession>A0ABV3IZ57</accession>
<evidence type="ECO:0000313" key="2">
    <source>
        <dbReference type="EMBL" id="MEV4925076.1"/>
    </source>
</evidence>
<reference evidence="2 3" key="1">
    <citation type="submission" date="2024-06" db="EMBL/GenBank/DDBJ databases">
        <title>The Natural Products Discovery Center: Release of the First 8490 Sequenced Strains for Exploring Actinobacteria Biosynthetic Diversity.</title>
        <authorList>
            <person name="Kalkreuter E."/>
            <person name="Kautsar S.A."/>
            <person name="Yang D."/>
            <person name="Bader C.D."/>
            <person name="Teijaro C.N."/>
            <person name="Fluegel L."/>
            <person name="Davis C.M."/>
            <person name="Simpson J.R."/>
            <person name="Lauterbach L."/>
            <person name="Steele A.D."/>
            <person name="Gui C."/>
            <person name="Meng S."/>
            <person name="Li G."/>
            <person name="Viehrig K."/>
            <person name="Ye F."/>
            <person name="Su P."/>
            <person name="Kiefer A.F."/>
            <person name="Nichols A."/>
            <person name="Cepeda A.J."/>
            <person name="Yan W."/>
            <person name="Fan B."/>
            <person name="Jiang Y."/>
            <person name="Adhikari A."/>
            <person name="Zheng C.-J."/>
            <person name="Schuster L."/>
            <person name="Cowan T.M."/>
            <person name="Smanski M.J."/>
            <person name="Chevrette M.G."/>
            <person name="De Carvalho L.P.S."/>
            <person name="Shen B."/>
        </authorList>
    </citation>
    <scope>NUCLEOTIDE SEQUENCE [LARGE SCALE GENOMIC DNA]</scope>
    <source>
        <strain evidence="2 3">NPDC053791</strain>
    </source>
</reference>
<organism evidence="2 3">
    <name type="scientific">Streptomyces roseoverticillatus</name>
    <dbReference type="NCBI Taxonomy" id="66429"/>
    <lineage>
        <taxon>Bacteria</taxon>
        <taxon>Bacillati</taxon>
        <taxon>Actinomycetota</taxon>
        <taxon>Actinomycetes</taxon>
        <taxon>Kitasatosporales</taxon>
        <taxon>Streptomycetaceae</taxon>
        <taxon>Streptomyces</taxon>
    </lineage>
</organism>
<evidence type="ECO:0000313" key="3">
    <source>
        <dbReference type="Proteomes" id="UP001552479"/>
    </source>
</evidence>
<protein>
    <recommendedName>
        <fullName evidence="4">Nucleoside diphosphate kinase</fullName>
    </recommendedName>
</protein>
<dbReference type="Gene3D" id="3.30.70.141">
    <property type="entry name" value="Nucleoside diphosphate kinase-like domain"/>
    <property type="match status" value="1"/>
</dbReference>